<dbReference type="Proteomes" id="UP000381260">
    <property type="component" value="Chromosome"/>
</dbReference>
<proteinExistence type="predicted"/>
<dbReference type="EMBL" id="CP045913">
    <property type="protein sequence ID" value="QGH59475.1"/>
    <property type="molecule type" value="Genomic_DNA"/>
</dbReference>
<dbReference type="AlphaFoldDB" id="A0A5Q2V629"/>
<evidence type="ECO:0000313" key="1">
    <source>
        <dbReference type="EMBL" id="QGH59475.1"/>
    </source>
</evidence>
<accession>A0A5Q2V629</accession>
<dbReference type="RefSeq" id="WP_153857192.1">
    <property type="nucleotide sequence ID" value="NZ_CP045913.1"/>
</dbReference>
<reference evidence="1 2" key="1">
    <citation type="submission" date="2019-11" db="EMBL/GenBank/DDBJ databases">
        <title>The Phosphoenolpyruvate Phosphotransferase System Regulates Serratia proteamaculans 336X Biofilm Formation and Wheat Roots colonization.</title>
        <authorList>
            <person name="Liu F."/>
        </authorList>
    </citation>
    <scope>NUCLEOTIDE SEQUENCE [LARGE SCALE GENOMIC DNA]</scope>
    <source>
        <strain evidence="1 2">336X</strain>
    </source>
</reference>
<gene>
    <name evidence="1" type="ORF">GHV41_00835</name>
</gene>
<protein>
    <submittedName>
        <fullName evidence="1">XRE family transcriptional regulator</fullName>
    </submittedName>
</protein>
<name>A0A5Q2V629_SERPR</name>
<evidence type="ECO:0000313" key="2">
    <source>
        <dbReference type="Proteomes" id="UP000381260"/>
    </source>
</evidence>
<organism evidence="1 2">
    <name type="scientific">Serratia proteamaculans</name>
    <dbReference type="NCBI Taxonomy" id="28151"/>
    <lineage>
        <taxon>Bacteria</taxon>
        <taxon>Pseudomonadati</taxon>
        <taxon>Pseudomonadota</taxon>
        <taxon>Gammaproteobacteria</taxon>
        <taxon>Enterobacterales</taxon>
        <taxon>Yersiniaceae</taxon>
        <taxon>Serratia</taxon>
    </lineage>
</organism>
<sequence length="90" mass="9983">MRLINEYTPPAPEDLEQLKSELGYTGTQMADLAGVASNSQWRKYTGGAEPRAMSPHILFFIAAQLALSDRDLSKVLDKMKEIGAEIDKRS</sequence>